<reference evidence="8 9" key="1">
    <citation type="submission" date="2016-02" db="EMBL/GenBank/DDBJ databases">
        <title>Genome analysis of coral dinoflagellate symbionts highlights evolutionary adaptations to a symbiotic lifestyle.</title>
        <authorList>
            <person name="Aranda M."/>
            <person name="Li Y."/>
            <person name="Liew Y.J."/>
            <person name="Baumgarten S."/>
            <person name="Simakov O."/>
            <person name="Wilson M."/>
            <person name="Piel J."/>
            <person name="Ashoor H."/>
            <person name="Bougouffa S."/>
            <person name="Bajic V.B."/>
            <person name="Ryu T."/>
            <person name="Ravasi T."/>
            <person name="Bayer T."/>
            <person name="Micklem G."/>
            <person name="Kim H."/>
            <person name="Bhak J."/>
            <person name="Lajeunesse T.C."/>
            <person name="Voolstra C.R."/>
        </authorList>
    </citation>
    <scope>NUCLEOTIDE SEQUENCE [LARGE SCALE GENOMIC DNA]</scope>
    <source>
        <strain evidence="8 9">CCMP2467</strain>
    </source>
</reference>
<comment type="caution">
    <text evidence="8">The sequence shown here is derived from an EMBL/GenBank/DDBJ whole genome shotgun (WGS) entry which is preliminary data.</text>
</comment>
<sequence length="1554" mass="170545">MPAAGGGSSGLLDAFRKPDFNVAAFVKEATSGQEKALRLSQQLQDSASSLEEDLRREIASCHEELLLCAGSISDLEGQLGEASDIVGALKGSVARLRSDMLVPFQEVKGNVELLERMQAVNVLVRKLLRFLFDARKLRSQMDAPGKDFSKAAHTLHELESVLQESSLEKVDILRAEVLFIRDVGARVRRQSEEDLRTGVRQGNHIALSVALQVFFNLESLWLQLKKLLAELLEEVRQAPLSAAGFLQGLDVNLQVLVAQTQRVHALEEIVAAKIDPVTHKSFQSVLEDAGVRSLTAHFWTEAASVFKAKLGKVCQDRAFRSKAISDCPKVLQSLVSAVEKLGRGKVTKSTEREQLYQSAAELRNEFLGESIRRVTDPIEMMLPDKLLSSLSASGERIGGTGETVTDELPTMHDLRRYVQLLVTELERVECCPDLLLKDVLRSVRSSVLFFATRLEQVVDSSSAFQCLTEEDGLLRLKSPLPMPTAGHARNARLFGIAHHTLTALRELVPSRFFESVATDQVQNTLKQAQAAVVMPIFTNLQGALSKALIAACIQGEGESQLLAVSQAAAHLSRHFFALFGAGQLQGHLREFCSSALRFFLSAAALSRSPLRQELTTLESLLQSIDPDYASHLRYEASVLKEFAKLLSSTTVESQDFEELANVIPLHLLLTFLLHRLKVPSLPEFLGQSPAQYLEAAVQLWDEKPRALEAFKANVANLSDKYNLDPTESPLVIERYSTNLRAGLNTADADKKLKEDGLNELHKPPKPTLLMLFIMQLLGFIIILLIIAAVASMAVNATGTRAEDPLSYTTGIAIFVIVLLNAGIAAWTEHKAGDALEALSKMTQAAIYVVRDGLSSSWSAAVLSARLSQCPSVHPASSVAMNPNDRYGYEEALSARMTKFADEEVLLTNSDDEDDDESFRGFRFPDPILRHQISTLHLDEHGVHGHSLSGEKLFEIQQSRLQAELLTAGMLLQLISEETGCEAGVLLQAGRELSMADPVGGEGVLTLKQTIPDCRPLLCRKVDRPGNPGFGEGEVQLDLSGLLEPVQALREWRTWVTRPFQGAPNGEQDWLVYTQREVISYGAGVDEPLKPFGYFPHAPPWKTPAGTKQWGGERSDVWTTRLELPVKPLLDEHAALTLDKPIPRYQMIVDPNQFVHQTRGGTKWVPCEFDISGDGTPSLVGGMRSHKYPHLAQHVACPVLSEALPLLAKLRRPQLLLDDRRLQVVFKAQRIIVPGNSGDNSDAEYVGLWHVDGLRENVAAVVLYYYHVDPSLRGGDMEFCGREPMDVLGAGDCSNNIDDLGSESLRLAFRGKSKSESDKSAAVHNCRVPIGEGTLLVFSNYQMAHRVLRMKNTGETEASRDFVALFVLDPSAPALLPARSVLAAPHLLTRTLAPANIPISEIQIVLEFLGVSQTDVMRKLQRNRLLSEQLKPSGEFACAGSAKVHCTGNGCYTMIGWLHKLLEDRDPDPFDEVNPKGLERLAALNLAPEGSDRGLSEALSLPTAKLKQRLKEIGKGSDSELGSPHAFADSEEAENDPTEPQGRGGAAPRRQCAVS</sequence>
<proteinExistence type="predicted"/>
<comment type="subcellular location">
    <subcellularLocation>
        <location evidence="1">Golgi apparatus membrane</location>
        <topology evidence="1">Peripheral membrane protein</topology>
    </subcellularLocation>
</comment>
<dbReference type="GO" id="GO:0000139">
    <property type="term" value="C:Golgi membrane"/>
    <property type="evidence" value="ECO:0007669"/>
    <property type="project" value="UniProtKB-SubCell"/>
</dbReference>
<gene>
    <name evidence="8" type="primary">Cog5</name>
    <name evidence="8" type="ORF">AK812_SmicGene8071</name>
</gene>
<feature type="transmembrane region" description="Helical" evidence="6">
    <location>
        <begin position="768"/>
        <end position="793"/>
    </location>
</feature>
<dbReference type="InterPro" id="IPR023298">
    <property type="entry name" value="ATPase_P-typ_TM_dom_sf"/>
</dbReference>
<dbReference type="PANTHER" id="PTHR13228">
    <property type="entry name" value="CONSERVED OLIGOMERIC GOLGI COMPLEX COMPONENT 5"/>
    <property type="match status" value="1"/>
</dbReference>
<feature type="transmembrane region" description="Helical" evidence="6">
    <location>
        <begin position="805"/>
        <end position="826"/>
    </location>
</feature>
<keyword evidence="4 6" id="KW-0472">Membrane</keyword>
<dbReference type="SMART" id="SM00831">
    <property type="entry name" value="Cation_ATPase_N"/>
    <property type="match status" value="1"/>
</dbReference>
<evidence type="ECO:0000259" key="7">
    <source>
        <dbReference type="SMART" id="SM00831"/>
    </source>
</evidence>
<evidence type="ECO:0000256" key="1">
    <source>
        <dbReference type="ARBA" id="ARBA00004395"/>
    </source>
</evidence>
<dbReference type="GO" id="GO:0006891">
    <property type="term" value="P:intra-Golgi vesicle-mediated transport"/>
    <property type="evidence" value="ECO:0007669"/>
    <property type="project" value="InterPro"/>
</dbReference>
<keyword evidence="3" id="KW-0333">Golgi apparatus</keyword>
<feature type="region of interest" description="Disordered" evidence="5">
    <location>
        <begin position="1509"/>
        <end position="1554"/>
    </location>
</feature>
<evidence type="ECO:0000256" key="3">
    <source>
        <dbReference type="ARBA" id="ARBA00023034"/>
    </source>
</evidence>
<dbReference type="InterPro" id="IPR049176">
    <property type="entry name" value="COG5_N"/>
</dbReference>
<dbReference type="Pfam" id="PF10392">
    <property type="entry name" value="COG5_N"/>
    <property type="match status" value="1"/>
</dbReference>
<dbReference type="EMBL" id="LSRX01000118">
    <property type="protein sequence ID" value="OLQ08425.1"/>
    <property type="molecule type" value="Genomic_DNA"/>
</dbReference>
<dbReference type="Pfam" id="PF00690">
    <property type="entry name" value="Cation_ATPase_N"/>
    <property type="match status" value="1"/>
</dbReference>
<dbReference type="Pfam" id="PF20649">
    <property type="entry name" value="COG5_C"/>
    <property type="match status" value="1"/>
</dbReference>
<protein>
    <recommendedName>
        <fullName evidence="2">Conserved oligomeric Golgi complex subunit 5</fullName>
    </recommendedName>
</protein>
<keyword evidence="9" id="KW-1185">Reference proteome</keyword>
<dbReference type="OrthoDB" id="436810at2759"/>
<evidence type="ECO:0000313" key="9">
    <source>
        <dbReference type="Proteomes" id="UP000186817"/>
    </source>
</evidence>
<evidence type="ECO:0000256" key="6">
    <source>
        <dbReference type="SAM" id="Phobius"/>
    </source>
</evidence>
<organism evidence="8 9">
    <name type="scientific">Symbiodinium microadriaticum</name>
    <name type="common">Dinoflagellate</name>
    <name type="synonym">Zooxanthella microadriatica</name>
    <dbReference type="NCBI Taxonomy" id="2951"/>
    <lineage>
        <taxon>Eukaryota</taxon>
        <taxon>Sar</taxon>
        <taxon>Alveolata</taxon>
        <taxon>Dinophyceae</taxon>
        <taxon>Suessiales</taxon>
        <taxon>Symbiodiniaceae</taxon>
        <taxon>Symbiodinium</taxon>
    </lineage>
</organism>
<evidence type="ECO:0000313" key="8">
    <source>
        <dbReference type="EMBL" id="OLQ08425.1"/>
    </source>
</evidence>
<accession>A0A1Q9ELX7</accession>
<evidence type="ECO:0000256" key="4">
    <source>
        <dbReference type="ARBA" id="ARBA00023136"/>
    </source>
</evidence>
<dbReference type="InterPro" id="IPR019465">
    <property type="entry name" value="Cog5"/>
</dbReference>
<dbReference type="SUPFAM" id="SSF81665">
    <property type="entry name" value="Calcium ATPase, transmembrane domain M"/>
    <property type="match status" value="1"/>
</dbReference>
<dbReference type="Proteomes" id="UP000186817">
    <property type="component" value="Unassembled WGS sequence"/>
</dbReference>
<dbReference type="Gene3D" id="2.70.150.10">
    <property type="entry name" value="Calcium-transporting ATPase, cytoplasmic transduction domain A"/>
    <property type="match status" value="1"/>
</dbReference>
<dbReference type="PANTHER" id="PTHR13228:SF3">
    <property type="entry name" value="CONSERVED OLIGOMERIC GOLGI COMPLEX SUBUNIT 5"/>
    <property type="match status" value="1"/>
</dbReference>
<dbReference type="InterPro" id="IPR004014">
    <property type="entry name" value="ATPase_P-typ_cation-transptr_N"/>
</dbReference>
<evidence type="ECO:0000256" key="2">
    <source>
        <dbReference type="ARBA" id="ARBA00020974"/>
    </source>
</evidence>
<keyword evidence="6" id="KW-0812">Transmembrane</keyword>
<dbReference type="InterPro" id="IPR048485">
    <property type="entry name" value="COG5_helical"/>
</dbReference>
<dbReference type="GO" id="GO:0017119">
    <property type="term" value="C:Golgi transport complex"/>
    <property type="evidence" value="ECO:0007669"/>
    <property type="project" value="InterPro"/>
</dbReference>
<keyword evidence="6" id="KW-1133">Transmembrane helix</keyword>
<evidence type="ECO:0000256" key="5">
    <source>
        <dbReference type="SAM" id="MobiDB-lite"/>
    </source>
</evidence>
<feature type="domain" description="Cation-transporting P-type ATPase N-terminal" evidence="7">
    <location>
        <begin position="724"/>
        <end position="796"/>
    </location>
</feature>
<dbReference type="Gene3D" id="1.20.1110.10">
    <property type="entry name" value="Calcium-transporting ATPase, transmembrane domain"/>
    <property type="match status" value="1"/>
</dbReference>
<name>A0A1Q9ELX7_SYMMI</name>